<dbReference type="Proteomes" id="UP000827092">
    <property type="component" value="Unassembled WGS sequence"/>
</dbReference>
<keyword evidence="1" id="KW-0175">Coiled coil</keyword>
<dbReference type="GO" id="GO:0008017">
    <property type="term" value="F:microtubule binding"/>
    <property type="evidence" value="ECO:0007669"/>
    <property type="project" value="InterPro"/>
</dbReference>
<dbReference type="GO" id="GO:0000278">
    <property type="term" value="P:mitotic cell cycle"/>
    <property type="evidence" value="ECO:0007669"/>
    <property type="project" value="TreeGrafter"/>
</dbReference>
<evidence type="ECO:0008006" key="5">
    <source>
        <dbReference type="Google" id="ProtNLM"/>
    </source>
</evidence>
<name>A0AAV6UTN9_9ARAC</name>
<keyword evidence="4" id="KW-1185">Reference proteome</keyword>
<protein>
    <recommendedName>
        <fullName evidence="5">Centromere protein F</fullName>
    </recommendedName>
</protein>
<evidence type="ECO:0000313" key="3">
    <source>
        <dbReference type="EMBL" id="KAG8187716.1"/>
    </source>
</evidence>
<dbReference type="PANTHER" id="PTHR18874">
    <property type="entry name" value="CMF/LEK/CENP CELL DIVISION-RELATED"/>
    <property type="match status" value="1"/>
</dbReference>
<evidence type="ECO:0000313" key="4">
    <source>
        <dbReference type="Proteomes" id="UP000827092"/>
    </source>
</evidence>
<feature type="coiled-coil region" evidence="1">
    <location>
        <begin position="20"/>
        <end position="124"/>
    </location>
</feature>
<feature type="coiled-coil region" evidence="1">
    <location>
        <begin position="1524"/>
        <end position="1684"/>
    </location>
</feature>
<feature type="coiled-coil region" evidence="1">
    <location>
        <begin position="709"/>
        <end position="846"/>
    </location>
</feature>
<dbReference type="GO" id="GO:0051310">
    <property type="term" value="P:metaphase chromosome alignment"/>
    <property type="evidence" value="ECO:0007669"/>
    <property type="project" value="TreeGrafter"/>
</dbReference>
<dbReference type="InterPro" id="IPR043513">
    <property type="entry name" value="Cenp-F"/>
</dbReference>
<proteinExistence type="predicted"/>
<dbReference type="GO" id="GO:0005634">
    <property type="term" value="C:nucleus"/>
    <property type="evidence" value="ECO:0007669"/>
    <property type="project" value="TreeGrafter"/>
</dbReference>
<gene>
    <name evidence="3" type="ORF">JTE90_000181</name>
</gene>
<organism evidence="3 4">
    <name type="scientific">Oedothorax gibbosus</name>
    <dbReference type="NCBI Taxonomy" id="931172"/>
    <lineage>
        <taxon>Eukaryota</taxon>
        <taxon>Metazoa</taxon>
        <taxon>Ecdysozoa</taxon>
        <taxon>Arthropoda</taxon>
        <taxon>Chelicerata</taxon>
        <taxon>Arachnida</taxon>
        <taxon>Araneae</taxon>
        <taxon>Araneomorphae</taxon>
        <taxon>Entelegynae</taxon>
        <taxon>Araneoidea</taxon>
        <taxon>Linyphiidae</taxon>
        <taxon>Erigoninae</taxon>
        <taxon>Oedothorax</taxon>
    </lineage>
</organism>
<dbReference type="EMBL" id="JAFNEN010000262">
    <property type="protein sequence ID" value="KAG8187716.1"/>
    <property type="molecule type" value="Genomic_DNA"/>
</dbReference>
<feature type="coiled-coil region" evidence="1">
    <location>
        <begin position="2364"/>
        <end position="2419"/>
    </location>
</feature>
<dbReference type="GO" id="GO:0000775">
    <property type="term" value="C:chromosome, centromeric region"/>
    <property type="evidence" value="ECO:0007669"/>
    <property type="project" value="InterPro"/>
</dbReference>
<dbReference type="GO" id="GO:0010389">
    <property type="term" value="P:regulation of G2/M transition of mitotic cell cycle"/>
    <property type="evidence" value="ECO:0007669"/>
    <property type="project" value="TreeGrafter"/>
</dbReference>
<feature type="coiled-coil region" evidence="1">
    <location>
        <begin position="1005"/>
        <end position="1039"/>
    </location>
</feature>
<feature type="coiled-coil region" evidence="1">
    <location>
        <begin position="2448"/>
        <end position="2510"/>
    </location>
</feature>
<feature type="coiled-coil region" evidence="1">
    <location>
        <begin position="3198"/>
        <end position="3305"/>
    </location>
</feature>
<sequence>MDWASEEWKQALTPLAAQKVHLLEDRIELLKKERTQKQLQFECLELALEKEKRKTEKEKQNVADIQRELQSLADSCKDYESKHQKLQNELQNKESRIKNLETLLAQTRKENSKLQINLKDLSCAQQNCKSIQEQKLQKKLQEQSFNKSLNEDSSINGDNANEQIVNSFSDNSKIESSLKQKIEEQEELIKELKLKLASVPRNDDALVSSVFKTPAKAMPLTVTDSPAVNSKSTWGAFSSTPAKGNKDKMLGHESSNSIDSGNEKIESLQLRLKQLCQEMDCQRFNFEASKNALELKYKESEATLKEDLKFQQQANAELDKELKDSRNKFQQEITQTTKKLDLLTLQLKKSEESKITYERDLKSLESKINMNESQLRAKEVELQELQKSKKESENMQQSLQSKIRELEKNCKALTEEKTLLKENVRAIEMQLEGSNNLVKEKETNLHNVQQLLNSLQLRWNELENHFTMQQATLKDTQANEAAVKEQLQITINEKKELSDSLNSEIQRNKEKESSITDFKQKVTFLEEDLTRKESFISEFRSQIQLLEDEYQKKIQELADALSLSNTTVQSLESEINTISSNENNLKEKLKVLDQEKLELHQLMLEASKFQENLENKCQDLEKEIKMLKEEHEKQIQLVNESLKASEEQINSLESELSKLSSEENNLKEKLKVIDQEKLEINNQLILKASKVRDLELDIIKEKENCSLIQEDLEKKCLNLEELIKITKEDHERQIEEVNHALKSSKDKVQYLECELRELSSNNANLTEKLEIMEQEKIALSNHIMSETSKAQKLELSIEQESQKLQRKCIEFEEYIKDLKEEHQTSKHKLEQELKEMSLKEATISEKLGEMWGLNKLLSEDIDTEKNTTKNLNLKIEEEALKSFTLKKELASKTTELGELHSVMKLSKSQFEIQIQELNNAINLSEAKIADLERELSDISSNDKDMKEKLNLLEQEKQELSNQFKLNMSEVQQLKMCIKKEKEESSILREEFNQKCGELELHSNKVKSLEDAVKGFEIDNRDLERKLEASEKSLGLLKDQLHEKSLEGVSLNEKVMQMEGSNRELSEVLSLECNKINCLKLELEERSQKVSALEELLASKSSELEDLENQLEVSTNELKDKIITLEKEIDSYLSNEYSIEQKLVLVEEEKLKLSNDINLKVTEIQLLEQQMEKEKEDKSFLTQQLENNSIELEKLKNQVKVLKEFKSKNKDADQKLHAAIEQLGKLQNQLHKSSLTEISLQEEIKQLERMNNDLSENLNNERKNTEHLELKLQEESQKLLSFEKDFSSKSLQLVQYEQEMLNLRSQLEVTEMKLKSTEQEKFDISEQLKLDTVELQDLKSELESEKTTSSSLKEKVASYYKQIQELSKQMKNLCAVYEVKVKDLQAKFSSVESKSMALENQFKEHSFYKTSSEERICIAEKDKVDLLNQLTIAENKIQKLELSIEEEQKTSFKLGEEIAYYCQEFEKLNNQFKILNEVYQEKMLELEARFSSAEAKSLTLETQLKELSSNKTALDETLGLVENDNNELLSQLASAASKIEELEKILEKEKGAFSVLKEEMDIKCIKVEELDSQMEIIRKEYEITLQALEDKLNLTLQELSTSQKQLLQSSTMEISLKEKIEELEKQNQGVLNNFLNEVEKSKSFQEESQKISSLHEELSLKSSEIEELENQVQNSKNQYEDEIGSLQHALSLSKSKIASLETEIEVSTLNEDEINEKLKQVIQENSELSHQLNSKADKLQELESKVETDNETLSHLKKELEIKSLEIDNLHQQLEDHKGKIQTLEDQLYSSEMKITSLEHELTATTSKENSLAEEFKRIMQENSEISKSLNIETDNVQQLESCIEVEKEASIFLKEKLETKCQELEALGCQIEMMKDEKEDKIKKLENELRLAQSEYTVLKQTMEESSLDASELKQQLDALVKEKGDLTCQLTEITNQCSQKEITVQELQGQIKKLQSELAEVQSDYTILKEKENSSFNEIDLKQHLDNLGKDKEDLSNRVMEATNKNMQLETTTQEQQVKIKSLENELALAQSEYTALKQTMEKSSLDARELKQELDTLVKEKGDLTSQITEITSKCMLNEIAAQKLQDQIKKLENELAEVQSDYALLKEEKEKSSLNEIELKQQLDNLVKEKEYLSTQVVKAADKNMQLQTTTQEQQGQINKLENELEQAMSKYETLKPEMGESSLSENELKEQLDALVKENEDLTSQITEITNKYQQLDTSTEEQQDQINKLENELALALSKYETLKQERGEFSLNEIELKQQLDDLVKEKEDLTSQVTEVADRYQQLETSAQEQQIKMEEMEEKLTRLEFQSGALELKLKESSQIEVSLKEELSLVEEENVKHAYASYEKTEQIHTLKACIKNIKTEISSMDEKLNSLILKQLCDIPEASDEDIKIQDLENKLSTTQNELQSCSSREQSLVANLTLLGKENEEANEKINLEFEKSEKLQLLVQELSKSCASFEQELSNKTTLLEEAKSMAKDFQVQIHNLENNLATNQGDFEKLLQECSMNEKNLNNSYSALKIQCLETSNELAAEILKTEKLEILVEELKLSYTSIKEKLNEVNKQKVALQPKKTSSESVSFGYSVAHTAEEEIQMCKEVEHSQTIHKISVGILEKILVLEEDLITKANLLKFLFCYNLIEKNEKSCLLKKFMAITKRFQLVQYLKKLVDCIAKILKINAVSCQIDMENTNVENALLETFYFPIQKIFYLSGDNLNKFLFSISQILQQNKMEIKRISMNKYKSVNTNKITVILDTKFLIRLHQLNKTFFDSQLILRKQNQDLKIYAGRVEKALKVIKVQDLPYFLNYAVTVTECIDNICGTYSNLSLNALNLAELSSPLLHLAKQYLSNCLDSVRILKECNYWKQHHTILGLSESNIERVASMFKCKFSDNSTISETAKEASMDVDFFNLDILSETAKDQSIDENTLNHSMSPETATDPSIDMNLLKEELIAYQKALSSEKEKQVMLNATIEEIERDLGETFQQKERYVKMVLEISKVLARLKESISTDSAFNMIALAELSSEYCYCEMCVLQEEIDLSKHDELNFPDIFTYFKKFDNQINSKLLLNQQEDLNTLCKDLQDRNSELAIDVVNSNVASKDTHDEIEKLRYELMKEKNNYRQLYETVDEKDNMILELESFNINLSIENEQFQVKVDSCEEEICKLSEELKHLKAELLSKQSEIDTLQNFSIDASMLEELTLQCKEYDSKIQLLNSTISKYEEEKALDKHLSSATDIKNQNTISKLQDEIKNLKKINDALNLTVETIEDELKTVYSEKQNSEELEKLTMQNVQLREEVLNANKNYISEQLACEKLLSDIKKYEALSISSDNTIKELRKRIESLDKDIGLYKGTLGDHAEVIYKNNSSLKLKDQMIDCLNKQISELEQENVDLNMQLEKNISTDNPLQLRLSKLTEQCSQYEGELKRLQLVETDNIKLLEKINEVELQRDDLLKDAGLLRETLENVSEQLIHYETKHEELTFTFKETYDALNEEIALKSTLEEEINGNKNVVKELENQIQTLNLTLEEFKIDTIKTKEDNLVLVNKVEDQKCKIEELSNSLEGAFQKQRSLLVDNEELIAKLKQAQSLANKTSEMHNLRGVLTSAHRFITNILDVTIHLVKNYPEAHNLCSNLLSALEYWKQCSKTEPKTGVSFNGLFEDLKHFYESCMKKPAEEQAIRDQVASIIYSLNNFGEFCELSAQKYKTSNSADVTNMSMFETTVGNFIDVAYTKSSSTNLVLELQQVKKILDELFGIVKYTVNKQAEEIEKLERRLIEVSFTQVPSYTEPTSKMSLETKCNMYKINYRKLSKEYQQSKECQHDLKELVETLHKEKHSLEVNYQKLEKEHHDFQKTYHEMKGHIETLQKEKQDLEEEAEELAADIKKMEDQLLNSNELAETLTKLVKTQQKLKNSENEIDWLKKKLEKMLERMEVISFLPNKPPGIWKEGKSSYTRT</sequence>
<dbReference type="GO" id="GO:0070840">
    <property type="term" value="F:dynein complex binding"/>
    <property type="evidence" value="ECO:0007669"/>
    <property type="project" value="TreeGrafter"/>
</dbReference>
<feature type="coiled-coil region" evidence="1">
    <location>
        <begin position="1075"/>
        <end position="1495"/>
    </location>
</feature>
<dbReference type="GO" id="GO:0000922">
    <property type="term" value="C:spindle pole"/>
    <property type="evidence" value="ECO:0007669"/>
    <property type="project" value="TreeGrafter"/>
</dbReference>
<accession>A0AAV6UTN9</accession>
<feature type="coiled-coil region" evidence="1">
    <location>
        <begin position="3825"/>
        <end position="3928"/>
    </location>
</feature>
<feature type="coiled-coil region" evidence="1">
    <location>
        <begin position="1710"/>
        <end position="1800"/>
    </location>
</feature>
<feature type="coiled-coil region" evidence="1">
    <location>
        <begin position="2147"/>
        <end position="2321"/>
    </location>
</feature>
<evidence type="ECO:0000256" key="2">
    <source>
        <dbReference type="SAM" id="MobiDB-lite"/>
    </source>
</evidence>
<dbReference type="SUPFAM" id="SSF57997">
    <property type="entry name" value="Tropomyosin"/>
    <property type="match status" value="1"/>
</dbReference>
<feature type="coiled-coil region" evidence="1">
    <location>
        <begin position="1871"/>
        <end position="2118"/>
    </location>
</feature>
<feature type="coiled-coil region" evidence="1">
    <location>
        <begin position="907"/>
        <end position="969"/>
    </location>
</feature>
<evidence type="ECO:0000256" key="1">
    <source>
        <dbReference type="SAM" id="Coils"/>
    </source>
</evidence>
<reference evidence="3 4" key="1">
    <citation type="journal article" date="2022" name="Nat. Ecol. Evol.">
        <title>A masculinizing supergene underlies an exaggerated male reproductive morph in a spider.</title>
        <authorList>
            <person name="Hendrickx F."/>
            <person name="De Corte Z."/>
            <person name="Sonet G."/>
            <person name="Van Belleghem S.M."/>
            <person name="Kostlbacher S."/>
            <person name="Vangestel C."/>
        </authorList>
    </citation>
    <scope>NUCLEOTIDE SEQUENCE [LARGE SCALE GENOMIC DNA]</scope>
    <source>
        <strain evidence="3">W744_W776</strain>
    </source>
</reference>
<feature type="coiled-coil region" evidence="1">
    <location>
        <begin position="3498"/>
        <end position="3595"/>
    </location>
</feature>
<dbReference type="PANTHER" id="PTHR18874:SF10">
    <property type="entry name" value="CENTROMERE PROTEIN F"/>
    <property type="match status" value="1"/>
</dbReference>
<feature type="region of interest" description="Disordered" evidence="2">
    <location>
        <begin position="237"/>
        <end position="260"/>
    </location>
</feature>
<feature type="coiled-coil region" evidence="1">
    <location>
        <begin position="3369"/>
        <end position="3455"/>
    </location>
</feature>
<comment type="caution">
    <text evidence="3">The sequence shown here is derived from an EMBL/GenBank/DDBJ whole genome shotgun (WGS) entry which is preliminary data.</text>
</comment>